<dbReference type="PRINTS" id="PR00081">
    <property type="entry name" value="GDHRDH"/>
</dbReference>
<dbReference type="InterPro" id="IPR020904">
    <property type="entry name" value="Sc_DH/Rdtase_CS"/>
</dbReference>
<dbReference type="EC" id="1.1.1.47" evidence="2"/>
<dbReference type="GO" id="GO:0047936">
    <property type="term" value="F:glucose 1-dehydrogenase [NAD(P)+] activity"/>
    <property type="evidence" value="ECO:0007669"/>
    <property type="project" value="UniProtKB-EC"/>
</dbReference>
<dbReference type="InterPro" id="IPR002347">
    <property type="entry name" value="SDR_fam"/>
</dbReference>
<dbReference type="SUPFAM" id="SSF51735">
    <property type="entry name" value="NAD(P)-binding Rossmann-fold domains"/>
    <property type="match status" value="1"/>
</dbReference>
<keyword evidence="2" id="KW-0560">Oxidoreductase</keyword>
<dbReference type="EMBL" id="JAUJEB010000003">
    <property type="protein sequence ID" value="MDN5213553.1"/>
    <property type="molecule type" value="Genomic_DNA"/>
</dbReference>
<dbReference type="Gene3D" id="3.40.50.720">
    <property type="entry name" value="NAD(P)-binding Rossmann-like Domain"/>
    <property type="match status" value="1"/>
</dbReference>
<sequence>MPDNTFNLDGKVAIITGSSKGIGLSIATLLGKHGAKVVISSRKQAAIEQIAHQLSGEGINAIAIAANAGSRQELEDLVRKTISHYDGIDIIVNNAATNPVFGAIEQVDDQAYGKIMDVNLKGPFDLCKSALPSMKSRGGGSIINISSVEGLNPGHGLGMYSVSKAGLIMLTKVIANEWAQYDIRCNAICPGLIKTKFSEALTSNEKVMKMALARIPMKRAGEAGEMAGLALFLASDASSYCTGGVYTADGGYTI</sequence>
<dbReference type="InterPro" id="IPR036291">
    <property type="entry name" value="NAD(P)-bd_dom_sf"/>
</dbReference>
<dbReference type="NCBIfam" id="NF005559">
    <property type="entry name" value="PRK07231.1"/>
    <property type="match status" value="1"/>
</dbReference>
<dbReference type="RefSeq" id="WP_346758891.1">
    <property type="nucleotide sequence ID" value="NZ_JAUJEB010000003.1"/>
</dbReference>
<dbReference type="PRINTS" id="PR00080">
    <property type="entry name" value="SDRFAMILY"/>
</dbReference>
<comment type="caution">
    <text evidence="2">The sequence shown here is derived from an EMBL/GenBank/DDBJ whole genome shotgun (WGS) entry which is preliminary data.</text>
</comment>
<dbReference type="CDD" id="cd05233">
    <property type="entry name" value="SDR_c"/>
    <property type="match status" value="1"/>
</dbReference>
<keyword evidence="3" id="KW-1185">Reference proteome</keyword>
<dbReference type="Pfam" id="PF13561">
    <property type="entry name" value="adh_short_C2"/>
    <property type="match status" value="1"/>
</dbReference>
<organism evidence="2 3">
    <name type="scientific">Agaribacillus aureus</name>
    <dbReference type="NCBI Taxonomy" id="3051825"/>
    <lineage>
        <taxon>Bacteria</taxon>
        <taxon>Pseudomonadati</taxon>
        <taxon>Bacteroidota</taxon>
        <taxon>Cytophagia</taxon>
        <taxon>Cytophagales</taxon>
        <taxon>Splendidivirgaceae</taxon>
        <taxon>Agaribacillus</taxon>
    </lineage>
</organism>
<accession>A0ABT8L726</accession>
<reference evidence="2" key="1">
    <citation type="submission" date="2023-06" db="EMBL/GenBank/DDBJ databases">
        <title>Genomic of Agaribacillus aureum.</title>
        <authorList>
            <person name="Wang G."/>
        </authorList>
    </citation>
    <scope>NUCLEOTIDE SEQUENCE</scope>
    <source>
        <strain evidence="2">BMA12</strain>
    </source>
</reference>
<evidence type="ECO:0000313" key="3">
    <source>
        <dbReference type="Proteomes" id="UP001172083"/>
    </source>
</evidence>
<name>A0ABT8L726_9BACT</name>
<evidence type="ECO:0000256" key="1">
    <source>
        <dbReference type="ARBA" id="ARBA00006484"/>
    </source>
</evidence>
<dbReference type="PROSITE" id="PS00061">
    <property type="entry name" value="ADH_SHORT"/>
    <property type="match status" value="1"/>
</dbReference>
<gene>
    <name evidence="2" type="ORF">QQ020_15890</name>
</gene>
<proteinExistence type="inferred from homology"/>
<dbReference type="Proteomes" id="UP001172083">
    <property type="component" value="Unassembled WGS sequence"/>
</dbReference>
<dbReference type="PANTHER" id="PTHR43943">
    <property type="entry name" value="DEHYDROGENASE/REDUCTASE (SDR FAMILY) MEMBER 4"/>
    <property type="match status" value="1"/>
</dbReference>
<evidence type="ECO:0000313" key="2">
    <source>
        <dbReference type="EMBL" id="MDN5213553.1"/>
    </source>
</evidence>
<protein>
    <submittedName>
        <fullName evidence="2">Glucose 1-dehydrogenase</fullName>
        <ecNumber evidence="2">1.1.1.47</ecNumber>
    </submittedName>
</protein>
<comment type="similarity">
    <text evidence="1">Belongs to the short-chain dehydrogenases/reductases (SDR) family.</text>
</comment>
<dbReference type="PANTHER" id="PTHR43943:SF2">
    <property type="entry name" value="DEHYDROGENASE_REDUCTASE 4"/>
    <property type="match status" value="1"/>
</dbReference>